<dbReference type="AlphaFoldDB" id="X0VZW9"/>
<feature type="compositionally biased region" description="Low complexity" evidence="1">
    <location>
        <begin position="29"/>
        <end position="42"/>
    </location>
</feature>
<feature type="non-terminal residue" evidence="2">
    <location>
        <position position="1"/>
    </location>
</feature>
<protein>
    <submittedName>
        <fullName evidence="2">Uncharacterized protein</fullName>
    </submittedName>
</protein>
<reference evidence="2" key="1">
    <citation type="journal article" date="2014" name="Front. Microbiol.">
        <title>High frequency of phylogenetically diverse reductive dehalogenase-homologous genes in deep subseafloor sedimentary metagenomes.</title>
        <authorList>
            <person name="Kawai M."/>
            <person name="Futagami T."/>
            <person name="Toyoda A."/>
            <person name="Takaki Y."/>
            <person name="Nishi S."/>
            <person name="Hori S."/>
            <person name="Arai W."/>
            <person name="Tsubouchi T."/>
            <person name="Morono Y."/>
            <person name="Uchiyama I."/>
            <person name="Ito T."/>
            <person name="Fujiyama A."/>
            <person name="Inagaki F."/>
            <person name="Takami H."/>
        </authorList>
    </citation>
    <scope>NUCLEOTIDE SEQUENCE</scope>
    <source>
        <strain evidence="2">Expedition CK06-06</strain>
    </source>
</reference>
<gene>
    <name evidence="2" type="ORF">S01H1_38555</name>
</gene>
<accession>X0VZW9</accession>
<feature type="non-terminal residue" evidence="2">
    <location>
        <position position="269"/>
    </location>
</feature>
<dbReference type="EMBL" id="BARS01024280">
    <property type="protein sequence ID" value="GAG06016.1"/>
    <property type="molecule type" value="Genomic_DNA"/>
</dbReference>
<comment type="caution">
    <text evidence="2">The sequence shown here is derived from an EMBL/GenBank/DDBJ whole genome shotgun (WGS) entry which is preliminary data.</text>
</comment>
<sequence>TAGAALAVLVLAGWASWQAAPAMPEEEPSSVGSEGPPEISGPRDLFDLQGIDQSHFDLLTDGTPWQEGENETLLKIIYRLHRSFRPMDVESWCLGEAQPAELARDPDAYRGEIFRLAGRVVSIEVRRPVPEVARRFELGEYYRCEFLLGEEEHSAVLFAHTIPEAWKAHDSIDARAGAFGVFLKLAGDDPGQPVSVFVASRVAWYPPTRLGSLGFDWGFFDDLRPERTGRDETQGPGSRKRSLRDLRLTGRNRECFYQMLAAVGRTEPG</sequence>
<feature type="region of interest" description="Disordered" evidence="1">
    <location>
        <begin position="21"/>
        <end position="44"/>
    </location>
</feature>
<evidence type="ECO:0000256" key="1">
    <source>
        <dbReference type="SAM" id="MobiDB-lite"/>
    </source>
</evidence>
<evidence type="ECO:0000313" key="2">
    <source>
        <dbReference type="EMBL" id="GAG06016.1"/>
    </source>
</evidence>
<name>X0VZW9_9ZZZZ</name>
<organism evidence="2">
    <name type="scientific">marine sediment metagenome</name>
    <dbReference type="NCBI Taxonomy" id="412755"/>
    <lineage>
        <taxon>unclassified sequences</taxon>
        <taxon>metagenomes</taxon>
        <taxon>ecological metagenomes</taxon>
    </lineage>
</organism>
<proteinExistence type="predicted"/>